<sequence>MCELAAMRRASSSAVFIMISSNCLGNSVSRNVPAKLIKKNRPSSSGGTDLRISSPHTFTRNGSKLHTDDDSTEVGWLVDAAVAPNEDDKQDPLSSSAGEVKLCSTATGTIMTFEQQRHARFCTQLAVFDETVCPVAPGLNDLTEQRHLNDASRHYGSDYRHFHDHDTTFIRSSTALEPRLCFTVRSVRRLLDSSFRVLIPVFAAT</sequence>
<dbReference type="Proteomes" id="UP000784294">
    <property type="component" value="Unassembled WGS sequence"/>
</dbReference>
<gene>
    <name evidence="2" type="ORF">PXEA_LOCUS6499</name>
</gene>
<comment type="caution">
    <text evidence="2">The sequence shown here is derived from an EMBL/GenBank/DDBJ whole genome shotgun (WGS) entry which is preliminary data.</text>
</comment>
<evidence type="ECO:0000313" key="2">
    <source>
        <dbReference type="EMBL" id="VEL13059.1"/>
    </source>
</evidence>
<keyword evidence="3" id="KW-1185">Reference proteome</keyword>
<feature type="region of interest" description="Disordered" evidence="1">
    <location>
        <begin position="38"/>
        <end position="70"/>
    </location>
</feature>
<reference evidence="2" key="1">
    <citation type="submission" date="2018-11" db="EMBL/GenBank/DDBJ databases">
        <authorList>
            <consortium name="Pathogen Informatics"/>
        </authorList>
    </citation>
    <scope>NUCLEOTIDE SEQUENCE</scope>
</reference>
<dbReference type="AlphaFoldDB" id="A0A3S5ACS8"/>
<dbReference type="EMBL" id="CAAALY010016656">
    <property type="protein sequence ID" value="VEL13059.1"/>
    <property type="molecule type" value="Genomic_DNA"/>
</dbReference>
<evidence type="ECO:0000313" key="3">
    <source>
        <dbReference type="Proteomes" id="UP000784294"/>
    </source>
</evidence>
<protein>
    <submittedName>
        <fullName evidence="2">Uncharacterized protein</fullName>
    </submittedName>
</protein>
<proteinExistence type="predicted"/>
<accession>A0A3S5ACS8</accession>
<feature type="compositionally biased region" description="Polar residues" evidence="1">
    <location>
        <begin position="54"/>
        <end position="64"/>
    </location>
</feature>
<evidence type="ECO:0000256" key="1">
    <source>
        <dbReference type="SAM" id="MobiDB-lite"/>
    </source>
</evidence>
<name>A0A3S5ACS8_9PLAT</name>
<organism evidence="2 3">
    <name type="scientific">Protopolystoma xenopodis</name>
    <dbReference type="NCBI Taxonomy" id="117903"/>
    <lineage>
        <taxon>Eukaryota</taxon>
        <taxon>Metazoa</taxon>
        <taxon>Spiralia</taxon>
        <taxon>Lophotrochozoa</taxon>
        <taxon>Platyhelminthes</taxon>
        <taxon>Monogenea</taxon>
        <taxon>Polyopisthocotylea</taxon>
        <taxon>Polystomatidea</taxon>
        <taxon>Polystomatidae</taxon>
        <taxon>Protopolystoma</taxon>
    </lineage>
</organism>